<dbReference type="PANTHER" id="PTHR30621:SF0">
    <property type="entry name" value="BIFUNCTIONAL GLUTAMINE SYNTHETASE ADENYLYLTRANSFERASE_ADENYLYL-REMOVING ENZYME"/>
    <property type="match status" value="1"/>
</dbReference>
<evidence type="ECO:0000259" key="8">
    <source>
        <dbReference type="Pfam" id="PF08335"/>
    </source>
</evidence>
<proteinExistence type="predicted"/>
<dbReference type="SUPFAM" id="SSF81301">
    <property type="entry name" value="Nucleotidyltransferase"/>
    <property type="match status" value="1"/>
</dbReference>
<dbReference type="InterPro" id="IPR005190">
    <property type="entry name" value="GlnE_rpt_dom"/>
</dbReference>
<dbReference type="GO" id="GO:0016874">
    <property type="term" value="F:ligase activity"/>
    <property type="evidence" value="ECO:0007669"/>
    <property type="project" value="UniProtKB-KW"/>
</dbReference>
<name>A0A3B1CXV6_9ZZZZ</name>
<dbReference type="PANTHER" id="PTHR30621">
    <property type="entry name" value="GLUTAMINE SYNTHETASE ADENYLYLTRANSFERASE"/>
    <property type="match status" value="1"/>
</dbReference>
<evidence type="ECO:0000256" key="2">
    <source>
        <dbReference type="ARBA" id="ARBA00022695"/>
    </source>
</evidence>
<dbReference type="InterPro" id="IPR023057">
    <property type="entry name" value="GlnE"/>
</dbReference>
<keyword evidence="6" id="KW-0511">Multifunctional enzyme</keyword>
<keyword evidence="3" id="KW-0547">Nucleotide-binding</keyword>
<dbReference type="AlphaFoldDB" id="A0A3B1CXV6"/>
<evidence type="ECO:0000256" key="6">
    <source>
        <dbReference type="ARBA" id="ARBA00023268"/>
    </source>
</evidence>
<organism evidence="9">
    <name type="scientific">hydrothermal vent metagenome</name>
    <dbReference type="NCBI Taxonomy" id="652676"/>
    <lineage>
        <taxon>unclassified sequences</taxon>
        <taxon>metagenomes</taxon>
        <taxon>ecological metagenomes</taxon>
    </lineage>
</organism>
<dbReference type="Pfam" id="PF08335">
    <property type="entry name" value="GlnD_UR_UTase"/>
    <property type="match status" value="1"/>
</dbReference>
<keyword evidence="9" id="KW-0436">Ligase</keyword>
<evidence type="ECO:0000256" key="5">
    <source>
        <dbReference type="ARBA" id="ARBA00022842"/>
    </source>
</evidence>
<dbReference type="EC" id="2.7.7.42" evidence="9"/>
<dbReference type="SUPFAM" id="SSF81593">
    <property type="entry name" value="Nucleotidyltransferase substrate binding subunit/domain"/>
    <property type="match status" value="1"/>
</dbReference>
<sequence length="528" mass="60397">MQVQPKICDLLFAPALEKQVVKTLLQPYGFRDIKKADLNLQCISKSPRDRALFSNILSAALEAFSESPDPDLALNNFERFTQTTFNKTSLLSYLNESIPTLFRAAKVFGGSPFLSDILIRNPGYFYWVFDMTSLEKSKTKAGLKKELSASLRVSNNKTWQLEILRIFKRKEILRIGVRDLIQCASVQKTLKEVTNLADVLIAAAQKICEQTLRLKYGRPALGNQIKHSRSGFTVIALGKLGSRELNFSSDVDLIYVYETSEGLTTTKGKQQNICNSEYYERLAKDITSALNTSTGEGYVYRVDLRLRPEGEMGRITQALEGYRRYYQKRGATWERMVLLRARAVSGDRVLGKAFLRLVAPFIYEKPCAEKEFQDIWDFKKKIDANVAIRKESKRDVKRGFGGIREIEFIVQTLQLKYGKTALSLRGQGTMALLKNLEKQSHLTQERASDLRRAYLFLRNLENKLQMLNDHQTHLLPKSQNEMGTLAIRLAYSESEHGKPETQLEADYAFHTKKVHEAYTQLFKEQAKH</sequence>
<protein>
    <submittedName>
        <fullName evidence="9">Glutamate-ammonia-ligase adenylyltransferase</fullName>
        <ecNumber evidence="9">2.7.7.42</ecNumber>
    </submittedName>
</protein>
<dbReference type="GO" id="GO:0000820">
    <property type="term" value="P:regulation of glutamine family amino acid metabolic process"/>
    <property type="evidence" value="ECO:0007669"/>
    <property type="project" value="TreeGrafter"/>
</dbReference>
<keyword evidence="2 9" id="KW-0548">Nucleotidyltransferase</keyword>
<evidence type="ECO:0000256" key="1">
    <source>
        <dbReference type="ARBA" id="ARBA00022679"/>
    </source>
</evidence>
<evidence type="ECO:0000259" key="7">
    <source>
        <dbReference type="Pfam" id="PF03710"/>
    </source>
</evidence>
<dbReference type="Pfam" id="PF03710">
    <property type="entry name" value="GlnE"/>
    <property type="match status" value="1"/>
</dbReference>
<dbReference type="CDD" id="cd05401">
    <property type="entry name" value="NT_GlnE_GlnD_like"/>
    <property type="match status" value="1"/>
</dbReference>
<feature type="domain" description="Glutamate-ammonia ligase adenylyltransferase repeated" evidence="7">
    <location>
        <begin position="104"/>
        <end position="356"/>
    </location>
</feature>
<dbReference type="GO" id="GO:0005524">
    <property type="term" value="F:ATP binding"/>
    <property type="evidence" value="ECO:0007669"/>
    <property type="project" value="UniProtKB-KW"/>
</dbReference>
<keyword evidence="5" id="KW-0460">Magnesium</keyword>
<dbReference type="InterPro" id="IPR043519">
    <property type="entry name" value="NT_sf"/>
</dbReference>
<dbReference type="InterPro" id="IPR013546">
    <property type="entry name" value="PII_UdlTrfase/GS_AdlTrfase"/>
</dbReference>
<dbReference type="EMBL" id="UOGF01000105">
    <property type="protein sequence ID" value="VAX33292.1"/>
    <property type="molecule type" value="Genomic_DNA"/>
</dbReference>
<gene>
    <name evidence="9" type="ORF">MNBD_NITROSPIRAE01-2300</name>
</gene>
<keyword evidence="1 9" id="KW-0808">Transferase</keyword>
<keyword evidence="4" id="KW-0067">ATP-binding</keyword>
<dbReference type="GO" id="GO:0005829">
    <property type="term" value="C:cytosol"/>
    <property type="evidence" value="ECO:0007669"/>
    <property type="project" value="TreeGrafter"/>
</dbReference>
<accession>A0A3B1CXV6</accession>
<dbReference type="Gene3D" id="3.30.460.10">
    <property type="entry name" value="Beta Polymerase, domain 2"/>
    <property type="match status" value="1"/>
</dbReference>
<evidence type="ECO:0000256" key="3">
    <source>
        <dbReference type="ARBA" id="ARBA00022741"/>
    </source>
</evidence>
<reference evidence="9" key="1">
    <citation type="submission" date="2018-06" db="EMBL/GenBank/DDBJ databases">
        <authorList>
            <person name="Zhirakovskaya E."/>
        </authorList>
    </citation>
    <scope>NUCLEOTIDE SEQUENCE</scope>
</reference>
<evidence type="ECO:0000313" key="9">
    <source>
        <dbReference type="EMBL" id="VAX33292.1"/>
    </source>
</evidence>
<dbReference type="GO" id="GO:0008882">
    <property type="term" value="F:[glutamate-ammonia-ligase] adenylyltransferase activity"/>
    <property type="evidence" value="ECO:0007669"/>
    <property type="project" value="UniProtKB-EC"/>
</dbReference>
<dbReference type="Gene3D" id="1.20.120.330">
    <property type="entry name" value="Nucleotidyltransferases domain 2"/>
    <property type="match status" value="1"/>
</dbReference>
<feature type="domain" description="PII-uridylyltransferase/Glutamine-synthetase adenylyltransferase" evidence="8">
    <location>
        <begin position="378"/>
        <end position="522"/>
    </location>
</feature>
<evidence type="ECO:0000256" key="4">
    <source>
        <dbReference type="ARBA" id="ARBA00022840"/>
    </source>
</evidence>